<dbReference type="Pfam" id="PF00582">
    <property type="entry name" value="Usp"/>
    <property type="match status" value="1"/>
</dbReference>
<reference evidence="3 4" key="1">
    <citation type="submission" date="2021-02" db="EMBL/GenBank/DDBJ databases">
        <title>Whole genome sequencing of Streptomyces actuosus VRA1.</title>
        <authorList>
            <person name="Sen G."/>
            <person name="Sen A."/>
        </authorList>
    </citation>
    <scope>NUCLEOTIDE SEQUENCE [LARGE SCALE GENOMIC DNA]</scope>
    <source>
        <strain evidence="3 4">VRA1</strain>
    </source>
</reference>
<sequence>MEQQVIVVGAGASARGRAAADWAAGEALRRGVPLHVVQVSPAGGASADAERIAAELAQSLPALTVSCEAPAGDAVPVLRSLGTRAGLTVLGVGGTASAVAGGSAGPVVLVPARAFRPAGSDAVAVGVTPGDPPGAAIGFAFEEARLRGVRLHAVSAWALPAEAARSPLAVPEEDRAAWEDEQVQSLSDALRPWRRTYPDVEVLTDVVLLPPADALVHAAEGSGLLVVGRRGAADLPGLTIRLVLREARCPVAVVPEPGPRAGQGSHSARAPRAADRACSA</sequence>
<keyword evidence="4" id="KW-1185">Reference proteome</keyword>
<feature type="region of interest" description="Disordered" evidence="1">
    <location>
        <begin position="255"/>
        <end position="280"/>
    </location>
</feature>
<organism evidence="3 4">
    <name type="scientific">Streptomyces actuosus</name>
    <dbReference type="NCBI Taxonomy" id="1885"/>
    <lineage>
        <taxon>Bacteria</taxon>
        <taxon>Bacillati</taxon>
        <taxon>Actinomycetota</taxon>
        <taxon>Actinomycetes</taxon>
        <taxon>Kitasatosporales</taxon>
        <taxon>Streptomycetaceae</taxon>
        <taxon>Streptomyces</taxon>
    </lineage>
</organism>
<accession>A0ABS2VKV8</accession>
<comment type="caution">
    <text evidence="3">The sequence shown here is derived from an EMBL/GenBank/DDBJ whole genome shotgun (WGS) entry which is preliminary data.</text>
</comment>
<dbReference type="RefSeq" id="WP_205381952.1">
    <property type="nucleotide sequence ID" value="NZ_JAFFZS010000003.1"/>
</dbReference>
<dbReference type="InterPro" id="IPR006016">
    <property type="entry name" value="UspA"/>
</dbReference>
<dbReference type="SUPFAM" id="SSF52402">
    <property type="entry name" value="Adenine nucleotide alpha hydrolases-like"/>
    <property type="match status" value="2"/>
</dbReference>
<evidence type="ECO:0000313" key="4">
    <source>
        <dbReference type="Proteomes" id="UP000788262"/>
    </source>
</evidence>
<evidence type="ECO:0000313" key="3">
    <source>
        <dbReference type="EMBL" id="MBN0043734.1"/>
    </source>
</evidence>
<proteinExistence type="predicted"/>
<dbReference type="Proteomes" id="UP000788262">
    <property type="component" value="Unassembled WGS sequence"/>
</dbReference>
<evidence type="ECO:0000256" key="1">
    <source>
        <dbReference type="SAM" id="MobiDB-lite"/>
    </source>
</evidence>
<evidence type="ECO:0000259" key="2">
    <source>
        <dbReference type="Pfam" id="PF00582"/>
    </source>
</evidence>
<dbReference type="Gene3D" id="3.40.50.12370">
    <property type="match status" value="1"/>
</dbReference>
<protein>
    <submittedName>
        <fullName evidence="3">Universal stress protein</fullName>
    </submittedName>
</protein>
<dbReference type="EMBL" id="JAFFZS010000003">
    <property type="protein sequence ID" value="MBN0043734.1"/>
    <property type="molecule type" value="Genomic_DNA"/>
</dbReference>
<name>A0ABS2VKV8_STRAS</name>
<gene>
    <name evidence="3" type="ORF">JS756_06355</name>
</gene>
<feature type="domain" description="UspA" evidence="2">
    <location>
        <begin position="123"/>
        <end position="255"/>
    </location>
</feature>